<dbReference type="InterPro" id="IPR023696">
    <property type="entry name" value="Ureohydrolase_dom_sf"/>
</dbReference>
<keyword evidence="6" id="KW-0804">Transcription</keyword>
<feature type="binding site" evidence="8">
    <location>
        <position position="297"/>
    </location>
    <ligand>
        <name>substrate</name>
    </ligand>
</feature>
<dbReference type="PANTHER" id="PTHR10625:SF27">
    <property type="entry name" value="HISTONE DEACETYLASE 2-RELATED"/>
    <property type="match status" value="1"/>
</dbReference>
<keyword evidence="6" id="KW-0539">Nucleus</keyword>
<feature type="binding site" evidence="8">
    <location>
        <position position="143"/>
    </location>
    <ligand>
        <name>substrate</name>
    </ligand>
</feature>
<dbReference type="InterPro" id="IPR037138">
    <property type="entry name" value="His_deacetylse_dom_sf"/>
</dbReference>
<evidence type="ECO:0000256" key="4">
    <source>
        <dbReference type="ARBA" id="ARBA00022853"/>
    </source>
</evidence>
<name>A0A8S1EVH0_9PELO</name>
<accession>A0A8S1EVH0</accession>
<dbReference type="InterPro" id="IPR023801">
    <property type="entry name" value="His_deacetylse_dom"/>
</dbReference>
<keyword evidence="2" id="KW-0678">Repressor</keyword>
<keyword evidence="4 6" id="KW-0156">Chromatin regulator</keyword>
<organism evidence="11 12">
    <name type="scientific">Caenorhabditis bovis</name>
    <dbReference type="NCBI Taxonomy" id="2654633"/>
    <lineage>
        <taxon>Eukaryota</taxon>
        <taxon>Metazoa</taxon>
        <taxon>Ecdysozoa</taxon>
        <taxon>Nematoda</taxon>
        <taxon>Chromadorea</taxon>
        <taxon>Rhabditida</taxon>
        <taxon>Rhabditina</taxon>
        <taxon>Rhabditomorpha</taxon>
        <taxon>Rhabditoidea</taxon>
        <taxon>Rhabditidae</taxon>
        <taxon>Peloderinae</taxon>
        <taxon>Caenorhabditis</taxon>
    </lineage>
</organism>
<feature type="binding site" evidence="9">
    <location>
        <position position="258"/>
    </location>
    <ligand>
        <name>a divalent metal cation</name>
        <dbReference type="ChEBI" id="CHEBI:60240"/>
    </ligand>
</feature>
<evidence type="ECO:0000256" key="6">
    <source>
        <dbReference type="PIRNR" id="PIRNR037913"/>
    </source>
</evidence>
<proteinExistence type="inferred from homology"/>
<feature type="binding site" evidence="9">
    <location>
        <position position="170"/>
    </location>
    <ligand>
        <name>a divalent metal cation</name>
        <dbReference type="ChEBI" id="CHEBI:60240"/>
    </ligand>
</feature>
<keyword evidence="3 6" id="KW-0378">Hydrolase</keyword>
<sequence length="475" mass="54263">MPKNEVVYYYNQNVGNYHYGRNHPMKPQRLQVCNDLIVSYGLDKKLKIVESPKLEPEDLLQFHTNEYVDFLRRASKNDTDMESELSNFNIGDDCPIFEGMYDYCTLYAGGSVEGARRLNHKLNDIVINWPGGLHHAKKAEASGFCYVNDIVLGILELLKYHKRVLYIDIDIHHGDGVQEAFNHTDRVMTVSFHRYGNFFPGTGSLYDRGAEAGRYFAVNVPLLEGADDGNYQSVFEPVISAVMENFQPEAIVLQCGSDSLGEDRLGSFNLSFEGHGNCVRFVKSFGIPMLVVGGGGYTLRNVARCWAYETSICLDCELSDEIPTNSIYYEFFAPNYQLKPPLKVRHINQNNEQYLSMIRKDILESLRMIQGSPSVQMGPIPGVRMEEIEMIENTDRKERKRRKRNREANVEVELTETEGELTECEDVEEPQKKENEVARLGRRTTRVDYMNEVLVDDDPNLKEQFPAAAKIAPKF</sequence>
<dbReference type="PANTHER" id="PTHR10625">
    <property type="entry name" value="HISTONE DEACETYLASE HDAC1-RELATED"/>
    <property type="match status" value="1"/>
</dbReference>
<evidence type="ECO:0000259" key="10">
    <source>
        <dbReference type="Pfam" id="PF00850"/>
    </source>
</evidence>
<dbReference type="InterPro" id="IPR000286">
    <property type="entry name" value="HDACs"/>
</dbReference>
<comment type="similarity">
    <text evidence="6">Belongs to the histone deacetylase family. HD Type 1 subfamily.</text>
</comment>
<dbReference type="Pfam" id="PF00850">
    <property type="entry name" value="Hist_deacetyl"/>
    <property type="match status" value="1"/>
</dbReference>
<evidence type="ECO:0000256" key="2">
    <source>
        <dbReference type="ARBA" id="ARBA00022491"/>
    </source>
</evidence>
<keyword evidence="9" id="KW-0479">Metal-binding</keyword>
<evidence type="ECO:0000256" key="7">
    <source>
        <dbReference type="PIRSR" id="PIRSR037913-1"/>
    </source>
</evidence>
<feature type="domain" description="Histone deacetylase" evidence="10">
    <location>
        <begin position="23"/>
        <end position="311"/>
    </location>
</feature>
<dbReference type="EC" id="3.5.1.98" evidence="1 6"/>
<feature type="binding site" evidence="8">
    <location>
        <position position="93"/>
    </location>
    <ligand>
        <name>substrate</name>
    </ligand>
</feature>
<keyword evidence="6" id="KW-0805">Transcription regulation</keyword>
<evidence type="ECO:0000313" key="11">
    <source>
        <dbReference type="EMBL" id="CAB3405425.1"/>
    </source>
</evidence>
<dbReference type="PRINTS" id="PR01270">
    <property type="entry name" value="HDASUPER"/>
</dbReference>
<comment type="subcellular location">
    <subcellularLocation>
        <location evidence="6">Nucleus</location>
    </subcellularLocation>
</comment>
<dbReference type="PIRSF" id="PIRSF037913">
    <property type="entry name" value="His_deacetylse_1"/>
    <property type="match status" value="1"/>
</dbReference>
<comment type="caution">
    <text evidence="11">The sequence shown here is derived from an EMBL/GenBank/DDBJ whole genome shotgun (WGS) entry which is preliminary data.</text>
</comment>
<dbReference type="GO" id="GO:0016581">
    <property type="term" value="C:NuRD complex"/>
    <property type="evidence" value="ECO:0007669"/>
    <property type="project" value="TreeGrafter"/>
</dbReference>
<dbReference type="FunFam" id="3.40.800.20:FF:000024">
    <property type="entry name" value="Histone deacetylase 3"/>
    <property type="match status" value="1"/>
</dbReference>
<dbReference type="AlphaFoldDB" id="A0A8S1EVH0"/>
<evidence type="ECO:0000256" key="5">
    <source>
        <dbReference type="ARBA" id="ARBA00048287"/>
    </source>
</evidence>
<dbReference type="GO" id="GO:0141221">
    <property type="term" value="F:histone deacetylase activity, hydrolytic mechanism"/>
    <property type="evidence" value="ECO:0007669"/>
    <property type="project" value="UniProtKB-EC"/>
</dbReference>
<keyword evidence="12" id="KW-1185">Reference proteome</keyword>
<evidence type="ECO:0000256" key="8">
    <source>
        <dbReference type="PIRSR" id="PIRSR037913-2"/>
    </source>
</evidence>
<protein>
    <recommendedName>
        <fullName evidence="1 6">Histone deacetylase</fullName>
        <ecNumber evidence="1 6">3.5.1.98</ecNumber>
    </recommendedName>
</protein>
<dbReference type="Gene3D" id="3.40.800.20">
    <property type="entry name" value="Histone deacetylase domain"/>
    <property type="match status" value="1"/>
</dbReference>
<evidence type="ECO:0000256" key="9">
    <source>
        <dbReference type="PIRSR" id="PIRSR037913-3"/>
    </source>
</evidence>
<dbReference type="InterPro" id="IPR003084">
    <property type="entry name" value="HDAC_I/II"/>
</dbReference>
<comment type="catalytic activity">
    <reaction evidence="5 6">
        <text>N(6)-acetyl-L-lysyl-[histone] + H2O = L-lysyl-[histone] + acetate</text>
        <dbReference type="Rhea" id="RHEA:58196"/>
        <dbReference type="Rhea" id="RHEA-COMP:9845"/>
        <dbReference type="Rhea" id="RHEA-COMP:11338"/>
        <dbReference type="ChEBI" id="CHEBI:15377"/>
        <dbReference type="ChEBI" id="CHEBI:29969"/>
        <dbReference type="ChEBI" id="CHEBI:30089"/>
        <dbReference type="ChEBI" id="CHEBI:61930"/>
        <dbReference type="EC" id="3.5.1.98"/>
    </reaction>
</comment>
<dbReference type="GO" id="GO:0046872">
    <property type="term" value="F:metal ion binding"/>
    <property type="evidence" value="ECO:0007669"/>
    <property type="project" value="UniProtKB-KW"/>
</dbReference>
<dbReference type="PRINTS" id="PR01271">
    <property type="entry name" value="HISDACETLASE"/>
</dbReference>
<evidence type="ECO:0000256" key="1">
    <source>
        <dbReference type="ARBA" id="ARBA00012111"/>
    </source>
</evidence>
<dbReference type="EMBL" id="CADEPM010000004">
    <property type="protein sequence ID" value="CAB3405425.1"/>
    <property type="molecule type" value="Genomic_DNA"/>
</dbReference>
<dbReference type="OrthoDB" id="1918432at2759"/>
<dbReference type="Proteomes" id="UP000494206">
    <property type="component" value="Unassembled WGS sequence"/>
</dbReference>
<feature type="active site" description="Proton acceptor" evidence="7">
    <location>
        <position position="135"/>
    </location>
</feature>
<dbReference type="SUPFAM" id="SSF52768">
    <property type="entry name" value="Arginase/deacetylase"/>
    <property type="match status" value="1"/>
</dbReference>
<evidence type="ECO:0000313" key="12">
    <source>
        <dbReference type="Proteomes" id="UP000494206"/>
    </source>
</evidence>
<gene>
    <name evidence="11" type="ORF">CBOVIS_LOCUS7623</name>
</gene>
<evidence type="ECO:0000256" key="3">
    <source>
        <dbReference type="ARBA" id="ARBA00022801"/>
    </source>
</evidence>
<dbReference type="GO" id="GO:0031507">
    <property type="term" value="P:heterochromatin formation"/>
    <property type="evidence" value="ECO:0007669"/>
    <property type="project" value="TreeGrafter"/>
</dbReference>
<feature type="binding site" evidence="9">
    <location>
        <position position="172"/>
    </location>
    <ligand>
        <name>a divalent metal cation</name>
        <dbReference type="ChEBI" id="CHEBI:60240"/>
    </ligand>
</feature>
<reference evidence="11 12" key="1">
    <citation type="submission" date="2020-04" db="EMBL/GenBank/DDBJ databases">
        <authorList>
            <person name="Laetsch R D."/>
            <person name="Stevens L."/>
            <person name="Kumar S."/>
            <person name="Blaxter L. M."/>
        </authorList>
    </citation>
    <scope>NUCLEOTIDE SEQUENCE [LARGE SCALE GENOMIC DNA]</scope>
</reference>